<evidence type="ECO:0000256" key="1">
    <source>
        <dbReference type="SAM" id="Coils"/>
    </source>
</evidence>
<dbReference type="Proteomes" id="UP000234384">
    <property type="component" value="Unassembled WGS sequence"/>
</dbReference>
<sequence length="203" mass="23666">MSKSINEIIKESLIEELDASNIKAGELSDFVRHLYEKGIKTADLTERVTALKEEIEAILEEIALENGEEKKEEFKPEFGDTYWVVRSNGEVVHLFWTDHSYDDIALQNNAIFKTQEEAEFEAERLKVLRELEKLGRAFRPYGENYSIELEYPLLHKERLSISIFGATQHCFGNYYFDTEEEAQEAINIIGEERIKKYLFGVEE</sequence>
<protein>
    <submittedName>
        <fullName evidence="2">Uncharacterized protein</fullName>
    </submittedName>
</protein>
<feature type="coiled-coil region" evidence="1">
    <location>
        <begin position="41"/>
        <end position="72"/>
    </location>
</feature>
<dbReference type="AlphaFoldDB" id="A0A2I1K248"/>
<evidence type="ECO:0000313" key="3">
    <source>
        <dbReference type="Proteomes" id="UP000234384"/>
    </source>
</evidence>
<dbReference type="OrthoDB" id="2137112at2"/>
<accession>A0A2I1K248</accession>
<comment type="caution">
    <text evidence="2">The sequence shown here is derived from an EMBL/GenBank/DDBJ whole genome shotgun (WGS) entry which is preliminary data.</text>
</comment>
<name>A0A2I1K248_9LACT</name>
<proteinExistence type="predicted"/>
<dbReference type="RefSeq" id="WP_101954038.1">
    <property type="nucleotide sequence ID" value="NZ_PKHE01000005.1"/>
</dbReference>
<gene>
    <name evidence="2" type="ORF">CYJ57_03140</name>
</gene>
<organism evidence="2 3">
    <name type="scientific">Falseniella ignava</name>
    <dbReference type="NCBI Taxonomy" id="137730"/>
    <lineage>
        <taxon>Bacteria</taxon>
        <taxon>Bacillati</taxon>
        <taxon>Bacillota</taxon>
        <taxon>Bacilli</taxon>
        <taxon>Lactobacillales</taxon>
        <taxon>Aerococcaceae</taxon>
        <taxon>Falseniella</taxon>
    </lineage>
</organism>
<keyword evidence="1" id="KW-0175">Coiled coil</keyword>
<reference evidence="2 3" key="1">
    <citation type="submission" date="2017-12" db="EMBL/GenBank/DDBJ databases">
        <title>Phylogenetic diversity of female urinary microbiome.</title>
        <authorList>
            <person name="Thomas-White K."/>
            <person name="Wolfe A.J."/>
        </authorList>
    </citation>
    <scope>NUCLEOTIDE SEQUENCE [LARGE SCALE GENOMIC DNA]</scope>
    <source>
        <strain evidence="2 3">UMB0898</strain>
    </source>
</reference>
<dbReference type="EMBL" id="PKHE01000005">
    <property type="protein sequence ID" value="PKY89718.1"/>
    <property type="molecule type" value="Genomic_DNA"/>
</dbReference>
<evidence type="ECO:0000313" key="2">
    <source>
        <dbReference type="EMBL" id="PKY89718.1"/>
    </source>
</evidence>